<feature type="domain" description="KIB1-4 beta-propeller" evidence="1">
    <location>
        <begin position="823"/>
        <end position="1086"/>
    </location>
</feature>
<name>A0AAV5BFH1_ELECO</name>
<dbReference type="AlphaFoldDB" id="A0AAV5BFH1"/>
<evidence type="ECO:0000313" key="3">
    <source>
        <dbReference type="Proteomes" id="UP001054889"/>
    </source>
</evidence>
<accession>A0AAV5BFH1</accession>
<feature type="domain" description="KIB1-4 beta-propeller" evidence="1">
    <location>
        <begin position="328"/>
        <end position="468"/>
    </location>
</feature>
<evidence type="ECO:0000259" key="1">
    <source>
        <dbReference type="Pfam" id="PF03478"/>
    </source>
</evidence>
<proteinExistence type="predicted"/>
<reference evidence="2" key="2">
    <citation type="submission" date="2021-12" db="EMBL/GenBank/DDBJ databases">
        <title>Resequencing data analysis of finger millet.</title>
        <authorList>
            <person name="Hatakeyama M."/>
            <person name="Aluri S."/>
            <person name="Balachadran M.T."/>
            <person name="Sivarajan S.R."/>
            <person name="Poveda L."/>
            <person name="Shimizu-Inatsugi R."/>
            <person name="Schlapbach R."/>
            <person name="Sreeman S.M."/>
            <person name="Shimizu K.K."/>
        </authorList>
    </citation>
    <scope>NUCLEOTIDE SEQUENCE</scope>
</reference>
<keyword evidence="3" id="KW-1185">Reference proteome</keyword>
<dbReference type="PANTHER" id="PTHR33110">
    <property type="entry name" value="F-BOX/KELCH-REPEAT PROTEIN-RELATED"/>
    <property type="match status" value="1"/>
</dbReference>
<reference evidence="2" key="1">
    <citation type="journal article" date="2018" name="DNA Res.">
        <title>Multiple hybrid de novo genome assembly of finger millet, an orphan allotetraploid crop.</title>
        <authorList>
            <person name="Hatakeyama M."/>
            <person name="Aluri S."/>
            <person name="Balachadran M.T."/>
            <person name="Sivarajan S.R."/>
            <person name="Patrignani A."/>
            <person name="Gruter S."/>
            <person name="Poveda L."/>
            <person name="Shimizu-Inatsugi R."/>
            <person name="Baeten J."/>
            <person name="Francoijs K.J."/>
            <person name="Nataraja K.N."/>
            <person name="Reddy Y.A.N."/>
            <person name="Phadnis S."/>
            <person name="Ravikumar R.L."/>
            <person name="Schlapbach R."/>
            <person name="Sreeman S.M."/>
            <person name="Shimizu K.K."/>
        </authorList>
    </citation>
    <scope>NUCLEOTIDE SEQUENCE</scope>
</reference>
<dbReference type="Proteomes" id="UP001054889">
    <property type="component" value="Unassembled WGS sequence"/>
</dbReference>
<dbReference type="PANTHER" id="PTHR33110:SF110">
    <property type="entry name" value="OS11G0624400 PROTEIN"/>
    <property type="match status" value="1"/>
</dbReference>
<dbReference type="InterPro" id="IPR005174">
    <property type="entry name" value="KIB1-4_b-propeller"/>
</dbReference>
<feature type="domain" description="KIB1-4 beta-propeller" evidence="1">
    <location>
        <begin position="491"/>
        <end position="639"/>
    </location>
</feature>
<dbReference type="Pfam" id="PF03478">
    <property type="entry name" value="Beta-prop_KIB1-4"/>
    <property type="match status" value="4"/>
</dbReference>
<feature type="domain" description="KIB1-4 beta-propeller" evidence="1">
    <location>
        <begin position="14"/>
        <end position="162"/>
    </location>
</feature>
<dbReference type="EMBL" id="BQKI01000001">
    <property type="protein sequence ID" value="GJM84652.1"/>
    <property type="molecule type" value="Genomic_DNA"/>
</dbReference>
<organism evidence="2 3">
    <name type="scientific">Eleusine coracana subsp. coracana</name>
    <dbReference type="NCBI Taxonomy" id="191504"/>
    <lineage>
        <taxon>Eukaryota</taxon>
        <taxon>Viridiplantae</taxon>
        <taxon>Streptophyta</taxon>
        <taxon>Embryophyta</taxon>
        <taxon>Tracheophyta</taxon>
        <taxon>Spermatophyta</taxon>
        <taxon>Magnoliopsida</taxon>
        <taxon>Liliopsida</taxon>
        <taxon>Poales</taxon>
        <taxon>Poaceae</taxon>
        <taxon>PACMAD clade</taxon>
        <taxon>Chloridoideae</taxon>
        <taxon>Cynodonteae</taxon>
        <taxon>Eleusininae</taxon>
        <taxon>Eleusine</taxon>
    </lineage>
</organism>
<protein>
    <recommendedName>
        <fullName evidence="1">KIB1-4 beta-propeller domain-containing protein</fullName>
    </recommendedName>
</protein>
<evidence type="ECO:0000313" key="2">
    <source>
        <dbReference type="EMBL" id="GJM84652.1"/>
    </source>
</evidence>
<gene>
    <name evidence="2" type="primary">ga00341</name>
    <name evidence="2" type="ORF">PR202_ga00341</name>
</gene>
<comment type="caution">
    <text evidence="2">The sequence shown here is derived from an EMBL/GenBank/DDBJ whole genome shotgun (WGS) entry which is preliminary data.</text>
</comment>
<sequence length="1143" mass="126897">MFQARSAGCSVLMTRWWDLRDIALYDGKVHAVDASGDLYAMALDEQGTAYNGEPMVSWGNRVVTAAARRCTTPATRYLVVSGGRLLMVHRVLMLAAESEFTVFKADLASSRWVNVPSVGGDTALFVGRWGSVARRVSRFSMPGNMIHFLDDDELWLRNGDRRRGHFGSYDMVHGKTIPLLSSTELRSSGDAPATWLFHSKTGGSGSNRSSCLARTFDPRLDPDPPIRTPYNNDVHLGSYFLQGAGRRRVVSWHDLPLDVLAHVFRLITLRHDDPGHFVETCRDWQASVQRMKPAPRVACLALPDGKILEYPDLKRSRRFSNIAEFRGAACDGWLILCEDDEGLGPLCLTNPFNGKMRHLPSLLSIRNRDEPIEMDSWLPRAGKPCWDDDWELISVQKLVVCADGLIAALVGRDSLTKVAVCSLESFAWSVSAHDKWRRYEDLAFSGGRLYALTSGEDLIAFNIAVDAATGEAAIAGVKLVARSAGCSVLMTRWWDLRDIALYDGKVHAVDASGDLYAMALDEQGTAYNGEPMVSWGNRVVTAAARRCTTPATRYLVVSGGRLLMVHRVLMLAAESEFTVFKADLASSRWVNVPSVGGDTALFVGRWGSVARRVSRFSMPGNMIHFLDDDELWLRNGDRRRGHFGSYDMVHGKTIPLLSSTELRSSGDAPATWLFHKPESGAVRGEPFPDPTTPRVKQVDQVQTAPHAWREPSIPGLILILQYVLHTTTTSIWVLIFCREQDGGVLSWHDLPLDVLAHVFRLITLRHDDPGHFVETCRDWQASVQRMKPAPRVACLALPDGKILEYPDLKRSRRFSNIAEFRGAACDGWLILCEDDEGLGPLCLTNPFNGKMRHLPSLLSIRNRDEPIEMDSWLPRAGKPCWDDDWELISVQKLVVCADGLIAALVGRDSLTKVAVCSLESFAWSVSAHDKWRRYEDLAFSGGRLYALTSGEDLIAFNIAVDAATGEAAIAGVKLVVSGFSATACYDLNIVVVHYLVASSRAGDELLMVRRLFPPSSWDEAMTLQFAVLRADLASSSSPPRWVEVSTLDGEALFLGQQCSRAVAPIPRVVRGDQIFFLRDDCLSMSIWDDRGRSRPLPSPYYHTAVYDMQTGTVTDMLPRKLKSNCPVPATWLFRPDDNVTGVR</sequence>